<keyword evidence="6" id="KW-0653">Protein transport</keyword>
<dbReference type="AlphaFoldDB" id="D1AQ63"/>
<keyword evidence="12" id="KW-1185">Reference proteome</keyword>
<evidence type="ECO:0000256" key="10">
    <source>
        <dbReference type="SAM" id="Phobius"/>
    </source>
</evidence>
<sequence length="85" mass="9469">MGAYVQYIYFLPLVVMLAIIFYSSNKRKKEQMKLMDGLKTGDKVVTIGGIKGTIVKVNEEDNSLDIKIDNNAKMTVIKSAIARKG</sequence>
<comment type="subcellular location">
    <subcellularLocation>
        <location evidence="1">Cell membrane</location>
        <topology evidence="1">Single-pass membrane protein</topology>
    </subcellularLocation>
</comment>
<keyword evidence="5 10" id="KW-0812">Transmembrane</keyword>
<dbReference type="InterPro" id="IPR003849">
    <property type="entry name" value="Preprotein_translocase_YajC"/>
</dbReference>
<dbReference type="Proteomes" id="UP000000845">
    <property type="component" value="Chromosome"/>
</dbReference>
<evidence type="ECO:0000256" key="7">
    <source>
        <dbReference type="ARBA" id="ARBA00022989"/>
    </source>
</evidence>
<proteinExistence type="inferred from homology"/>
<reference evidence="12" key="1">
    <citation type="submission" date="2009-09" db="EMBL/GenBank/DDBJ databases">
        <title>The complete chromosome of Sebaldella termitidis ATCC 33386.</title>
        <authorList>
            <consortium name="US DOE Joint Genome Institute (JGI-PGF)"/>
            <person name="Lucas S."/>
            <person name="Copeland A."/>
            <person name="Lapidus A."/>
            <person name="Glavina del Rio T."/>
            <person name="Dalin E."/>
            <person name="Tice H."/>
            <person name="Bruce D."/>
            <person name="Goodwin L."/>
            <person name="Pitluck S."/>
            <person name="Kyrpides N."/>
            <person name="Mavromatis K."/>
            <person name="Ivanova N."/>
            <person name="Mikhailova N."/>
            <person name="Sims D."/>
            <person name="Meincke L."/>
            <person name="Brettin T."/>
            <person name="Detter J.C."/>
            <person name="Han C."/>
            <person name="Larimer F."/>
            <person name="Land M."/>
            <person name="Hauser L."/>
            <person name="Markowitz V."/>
            <person name="Cheng J.F."/>
            <person name="Hugenholtz P."/>
            <person name="Woyke T."/>
            <person name="Wu D."/>
            <person name="Eisen J.A."/>
        </authorList>
    </citation>
    <scope>NUCLEOTIDE SEQUENCE [LARGE SCALE GENOMIC DNA]</scope>
    <source>
        <strain evidence="12">ATCC 33386 / NCTC 11300</strain>
    </source>
</reference>
<dbReference type="eggNOG" id="COG1862">
    <property type="taxonomic scope" value="Bacteria"/>
</dbReference>
<feature type="transmembrane region" description="Helical" evidence="10">
    <location>
        <begin position="6"/>
        <end position="25"/>
    </location>
</feature>
<dbReference type="STRING" id="526218.Sterm_0769"/>
<evidence type="ECO:0000256" key="2">
    <source>
        <dbReference type="ARBA" id="ARBA00006742"/>
    </source>
</evidence>
<dbReference type="SMART" id="SM01323">
    <property type="entry name" value="YajC"/>
    <property type="match status" value="1"/>
</dbReference>
<evidence type="ECO:0000256" key="3">
    <source>
        <dbReference type="ARBA" id="ARBA00022448"/>
    </source>
</evidence>
<keyword evidence="9 10" id="KW-0472">Membrane</keyword>
<evidence type="ECO:0000256" key="9">
    <source>
        <dbReference type="ARBA" id="ARBA00023136"/>
    </source>
</evidence>
<dbReference type="RefSeq" id="WP_012860237.1">
    <property type="nucleotide sequence ID" value="NC_013517.1"/>
</dbReference>
<protein>
    <submittedName>
        <fullName evidence="11">Preprotein translocase, YajC subunit</fullName>
    </submittedName>
</protein>
<evidence type="ECO:0000256" key="6">
    <source>
        <dbReference type="ARBA" id="ARBA00022927"/>
    </source>
</evidence>
<reference evidence="11 12" key="2">
    <citation type="journal article" date="2010" name="Stand. Genomic Sci.">
        <title>Complete genome sequence of Sebaldella termitidis type strain (NCTC 11300).</title>
        <authorList>
            <person name="Harmon-Smith M."/>
            <person name="Celia L."/>
            <person name="Chertkov O."/>
            <person name="Lapidus A."/>
            <person name="Copeland A."/>
            <person name="Glavina Del Rio T."/>
            <person name="Nolan M."/>
            <person name="Lucas S."/>
            <person name="Tice H."/>
            <person name="Cheng J.F."/>
            <person name="Han C."/>
            <person name="Detter J.C."/>
            <person name="Bruce D."/>
            <person name="Goodwin L."/>
            <person name="Pitluck S."/>
            <person name="Pati A."/>
            <person name="Liolios K."/>
            <person name="Ivanova N."/>
            <person name="Mavromatis K."/>
            <person name="Mikhailova N."/>
            <person name="Chen A."/>
            <person name="Palaniappan K."/>
            <person name="Land M."/>
            <person name="Hauser L."/>
            <person name="Chang Y.J."/>
            <person name="Jeffries C.D."/>
            <person name="Brettin T."/>
            <person name="Goker M."/>
            <person name="Beck B."/>
            <person name="Bristow J."/>
            <person name="Eisen J.A."/>
            <person name="Markowitz V."/>
            <person name="Hugenholtz P."/>
            <person name="Kyrpides N.C."/>
            <person name="Klenk H.P."/>
            <person name="Chen F."/>
        </authorList>
    </citation>
    <scope>NUCLEOTIDE SEQUENCE [LARGE SCALE GENOMIC DNA]</scope>
    <source>
        <strain evidence="12">ATCC 33386 / NCTC 11300</strain>
    </source>
</reference>
<evidence type="ECO:0000256" key="4">
    <source>
        <dbReference type="ARBA" id="ARBA00022475"/>
    </source>
</evidence>
<dbReference type="PANTHER" id="PTHR33909">
    <property type="entry name" value="SEC TRANSLOCON ACCESSORY COMPLEX SUBUNIT YAJC"/>
    <property type="match status" value="1"/>
</dbReference>
<dbReference type="Pfam" id="PF02699">
    <property type="entry name" value="YajC"/>
    <property type="match status" value="1"/>
</dbReference>
<dbReference type="HOGENOM" id="CLU_116157_5_1_0"/>
<dbReference type="GO" id="GO:0005886">
    <property type="term" value="C:plasma membrane"/>
    <property type="evidence" value="ECO:0007669"/>
    <property type="project" value="UniProtKB-SubCell"/>
</dbReference>
<keyword evidence="8" id="KW-0811">Translocation</keyword>
<evidence type="ECO:0000256" key="5">
    <source>
        <dbReference type="ARBA" id="ARBA00022692"/>
    </source>
</evidence>
<dbReference type="GO" id="GO:0015031">
    <property type="term" value="P:protein transport"/>
    <property type="evidence" value="ECO:0007669"/>
    <property type="project" value="UniProtKB-KW"/>
</dbReference>
<evidence type="ECO:0000313" key="11">
    <source>
        <dbReference type="EMBL" id="ACZ07641.1"/>
    </source>
</evidence>
<evidence type="ECO:0000256" key="1">
    <source>
        <dbReference type="ARBA" id="ARBA00004162"/>
    </source>
</evidence>
<evidence type="ECO:0000313" key="12">
    <source>
        <dbReference type="Proteomes" id="UP000000845"/>
    </source>
</evidence>
<keyword evidence="4" id="KW-1003">Cell membrane</keyword>
<dbReference type="KEGG" id="str:Sterm_0769"/>
<gene>
    <name evidence="11" type="ordered locus">Sterm_0769</name>
</gene>
<accession>D1AQ63</accession>
<keyword evidence="3" id="KW-0813">Transport</keyword>
<name>D1AQ63_SEBTE</name>
<organism evidence="11 12">
    <name type="scientific">Sebaldella termitidis (strain ATCC 33386 / NCTC 11300)</name>
    <dbReference type="NCBI Taxonomy" id="526218"/>
    <lineage>
        <taxon>Bacteria</taxon>
        <taxon>Fusobacteriati</taxon>
        <taxon>Fusobacteriota</taxon>
        <taxon>Fusobacteriia</taxon>
        <taxon>Fusobacteriales</taxon>
        <taxon>Leptotrichiaceae</taxon>
        <taxon>Sebaldella</taxon>
    </lineage>
</organism>
<dbReference type="PANTHER" id="PTHR33909:SF1">
    <property type="entry name" value="SEC TRANSLOCON ACCESSORY COMPLEX SUBUNIT YAJC"/>
    <property type="match status" value="1"/>
</dbReference>
<dbReference type="EMBL" id="CP001739">
    <property type="protein sequence ID" value="ACZ07641.1"/>
    <property type="molecule type" value="Genomic_DNA"/>
</dbReference>
<evidence type="ECO:0000256" key="8">
    <source>
        <dbReference type="ARBA" id="ARBA00023010"/>
    </source>
</evidence>
<dbReference type="NCBIfam" id="TIGR00739">
    <property type="entry name" value="yajC"/>
    <property type="match status" value="1"/>
</dbReference>
<comment type="similarity">
    <text evidence="2">Belongs to the YajC family.</text>
</comment>
<keyword evidence="7 10" id="KW-1133">Transmembrane helix</keyword>